<dbReference type="AlphaFoldDB" id="A0A922I0U7"/>
<reference evidence="2" key="2">
    <citation type="journal article" date="2022" name="Res Sq">
        <title>Comparative Genomics Reveals Insights into the Divergent Evolution of Astigmatic Mites and Household Pest Adaptations.</title>
        <authorList>
            <person name="Xiong Q."/>
            <person name="Wan A.T.-Y."/>
            <person name="Liu X.-Y."/>
            <person name="Fung C.S.-H."/>
            <person name="Xiao X."/>
            <person name="Malainual N."/>
            <person name="Hou J."/>
            <person name="Wang L."/>
            <person name="Wang M."/>
            <person name="Yang K."/>
            <person name="Cui Y."/>
            <person name="Leung E."/>
            <person name="Nong W."/>
            <person name="Shin S.-K."/>
            <person name="Au S."/>
            <person name="Jeong K.Y."/>
            <person name="Chew F.T."/>
            <person name="Hui J."/>
            <person name="Leung T.F."/>
            <person name="Tungtrongchitr A."/>
            <person name="Zhong N."/>
            <person name="Liu Z."/>
            <person name="Tsui S."/>
        </authorList>
    </citation>
    <scope>NUCLEOTIDE SEQUENCE</scope>
    <source>
        <strain evidence="2">Derf</strain>
        <tissue evidence="2">Whole organism</tissue>
    </source>
</reference>
<reference evidence="2" key="1">
    <citation type="submission" date="2013-05" db="EMBL/GenBank/DDBJ databases">
        <authorList>
            <person name="Yim A.K.Y."/>
            <person name="Chan T.F."/>
            <person name="Ji K.M."/>
            <person name="Liu X.Y."/>
            <person name="Zhou J.W."/>
            <person name="Li R.Q."/>
            <person name="Yang K.Y."/>
            <person name="Li J."/>
            <person name="Li M."/>
            <person name="Law P.T.W."/>
            <person name="Wu Y.L."/>
            <person name="Cai Z.L."/>
            <person name="Qin H."/>
            <person name="Bao Y."/>
            <person name="Leung R.K.K."/>
            <person name="Ng P.K.S."/>
            <person name="Zou J."/>
            <person name="Zhong X.J."/>
            <person name="Ran P.X."/>
            <person name="Zhong N.S."/>
            <person name="Liu Z.G."/>
            <person name="Tsui S.K.W."/>
        </authorList>
    </citation>
    <scope>NUCLEOTIDE SEQUENCE</scope>
    <source>
        <strain evidence="2">Derf</strain>
        <tissue evidence="2">Whole organism</tissue>
    </source>
</reference>
<feature type="region of interest" description="Disordered" evidence="1">
    <location>
        <begin position="33"/>
        <end position="64"/>
    </location>
</feature>
<feature type="compositionally biased region" description="Basic residues" evidence="1">
    <location>
        <begin position="38"/>
        <end position="49"/>
    </location>
</feature>
<feature type="compositionally biased region" description="Low complexity" evidence="1">
    <location>
        <begin position="53"/>
        <end position="64"/>
    </location>
</feature>
<gene>
    <name evidence="2" type="ORF">DERF_007670</name>
</gene>
<proteinExistence type="predicted"/>
<keyword evidence="3" id="KW-1185">Reference proteome</keyword>
<evidence type="ECO:0000256" key="1">
    <source>
        <dbReference type="SAM" id="MobiDB-lite"/>
    </source>
</evidence>
<evidence type="ECO:0000313" key="3">
    <source>
        <dbReference type="Proteomes" id="UP000790347"/>
    </source>
</evidence>
<accession>A0A922I0U7</accession>
<evidence type="ECO:0000313" key="2">
    <source>
        <dbReference type="EMBL" id="KAH9516967.1"/>
    </source>
</evidence>
<comment type="caution">
    <text evidence="2">The sequence shown here is derived from an EMBL/GenBank/DDBJ whole genome shotgun (WGS) entry which is preliminary data.</text>
</comment>
<dbReference type="EMBL" id="ASGP02000003">
    <property type="protein sequence ID" value="KAH9516967.1"/>
    <property type="molecule type" value="Genomic_DNA"/>
</dbReference>
<dbReference type="Proteomes" id="UP000790347">
    <property type="component" value="Unassembled WGS sequence"/>
</dbReference>
<organism evidence="2 3">
    <name type="scientific">Dermatophagoides farinae</name>
    <name type="common">American house dust mite</name>
    <dbReference type="NCBI Taxonomy" id="6954"/>
    <lineage>
        <taxon>Eukaryota</taxon>
        <taxon>Metazoa</taxon>
        <taxon>Ecdysozoa</taxon>
        <taxon>Arthropoda</taxon>
        <taxon>Chelicerata</taxon>
        <taxon>Arachnida</taxon>
        <taxon>Acari</taxon>
        <taxon>Acariformes</taxon>
        <taxon>Sarcoptiformes</taxon>
        <taxon>Astigmata</taxon>
        <taxon>Psoroptidia</taxon>
        <taxon>Analgoidea</taxon>
        <taxon>Pyroglyphidae</taxon>
        <taxon>Dermatophagoidinae</taxon>
        <taxon>Dermatophagoides</taxon>
    </lineage>
</organism>
<name>A0A922I0U7_DERFA</name>
<protein>
    <submittedName>
        <fullName evidence="2">Uncharacterized protein</fullName>
    </submittedName>
</protein>
<sequence>MDILPSGHFFKELQAIHDTGFLPAHLSLEDKWEQTHKSVGRHPQTHTHHFFPSEEQSNDNEQQQQRAMIMTFNDLSPAAAAFDDNVFL</sequence>